<feature type="region of interest" description="Disordered" evidence="3">
    <location>
        <begin position="79"/>
        <end position="123"/>
    </location>
</feature>
<evidence type="ECO:0000313" key="5">
    <source>
        <dbReference type="EMBL" id="KAG0720889.1"/>
    </source>
</evidence>
<dbReference type="Pfam" id="PF25809">
    <property type="entry name" value="STEEP1"/>
    <property type="match status" value="1"/>
</dbReference>
<accession>A0A8J5CSP0</accession>
<dbReference type="OrthoDB" id="418131at2759"/>
<name>A0A8J5CSP0_CHIOP</name>
<reference evidence="5" key="1">
    <citation type="submission" date="2020-07" db="EMBL/GenBank/DDBJ databases">
        <title>The High-quality genome of the commercially important snow crab, Chionoecetes opilio.</title>
        <authorList>
            <person name="Jeong J.-H."/>
            <person name="Ryu S."/>
        </authorList>
    </citation>
    <scope>NUCLEOTIDE SEQUENCE</scope>
    <source>
        <strain evidence="5">MADBK_172401_WGS</strain>
        <tissue evidence="5">Digestive gland</tissue>
    </source>
</reference>
<comment type="similarity">
    <text evidence="1">Belongs to the STEEP1 family.</text>
</comment>
<keyword evidence="6" id="KW-1185">Reference proteome</keyword>
<dbReference type="GO" id="GO:0005737">
    <property type="term" value="C:cytoplasm"/>
    <property type="evidence" value="ECO:0007669"/>
    <property type="project" value="GOC"/>
</dbReference>
<dbReference type="PANTHER" id="PTHR46355">
    <property type="entry name" value="UPF0428 PROTEIN CXORF56"/>
    <property type="match status" value="1"/>
</dbReference>
<dbReference type="InterPro" id="IPR057965">
    <property type="entry name" value="STEEP1_dom"/>
</dbReference>
<evidence type="ECO:0000256" key="2">
    <source>
        <dbReference type="ARBA" id="ARBA00024237"/>
    </source>
</evidence>
<dbReference type="PANTHER" id="PTHR46355:SF1">
    <property type="entry name" value="STING ER EXIT PROTEIN"/>
    <property type="match status" value="1"/>
</dbReference>
<sequence length="123" mass="13793">MVPGSLTGSRPPTASCVTRGDRAIKRTGGVEKQHRKKCKKCGLLLYYHHNLNASIVFVVKREVADSYANNARIIEKQLERKGMKKRKSQQVSEESSSGKTGARDPHQPVNVYFVSRPQLADRE</sequence>
<dbReference type="InterPro" id="IPR029704">
    <property type="entry name" value="STEEP-like"/>
</dbReference>
<evidence type="ECO:0000313" key="6">
    <source>
        <dbReference type="Proteomes" id="UP000770661"/>
    </source>
</evidence>
<evidence type="ECO:0000256" key="1">
    <source>
        <dbReference type="ARBA" id="ARBA00024205"/>
    </source>
</evidence>
<dbReference type="EMBL" id="JACEEZ010012093">
    <property type="protein sequence ID" value="KAG0720889.1"/>
    <property type="molecule type" value="Genomic_DNA"/>
</dbReference>
<dbReference type="Proteomes" id="UP000770661">
    <property type="component" value="Unassembled WGS sequence"/>
</dbReference>
<evidence type="ECO:0000256" key="3">
    <source>
        <dbReference type="SAM" id="MobiDB-lite"/>
    </source>
</evidence>
<comment type="caution">
    <text evidence="5">The sequence shown here is derived from an EMBL/GenBank/DDBJ whole genome shotgun (WGS) entry which is preliminary data.</text>
</comment>
<gene>
    <name evidence="5" type="ORF">GWK47_047539</name>
</gene>
<proteinExistence type="inferred from homology"/>
<organism evidence="5 6">
    <name type="scientific">Chionoecetes opilio</name>
    <name type="common">Atlantic snow crab</name>
    <name type="synonym">Cancer opilio</name>
    <dbReference type="NCBI Taxonomy" id="41210"/>
    <lineage>
        <taxon>Eukaryota</taxon>
        <taxon>Metazoa</taxon>
        <taxon>Ecdysozoa</taxon>
        <taxon>Arthropoda</taxon>
        <taxon>Crustacea</taxon>
        <taxon>Multicrustacea</taxon>
        <taxon>Malacostraca</taxon>
        <taxon>Eumalacostraca</taxon>
        <taxon>Eucarida</taxon>
        <taxon>Decapoda</taxon>
        <taxon>Pleocyemata</taxon>
        <taxon>Brachyura</taxon>
        <taxon>Eubrachyura</taxon>
        <taxon>Majoidea</taxon>
        <taxon>Majidae</taxon>
        <taxon>Chionoecetes</taxon>
    </lineage>
</organism>
<dbReference type="GO" id="GO:0090158">
    <property type="term" value="P:endoplasmic reticulum membrane organization"/>
    <property type="evidence" value="ECO:0007669"/>
    <property type="project" value="TreeGrafter"/>
</dbReference>
<dbReference type="GO" id="GO:0006888">
    <property type="term" value="P:endoplasmic reticulum to Golgi vesicle-mediated transport"/>
    <property type="evidence" value="ECO:0007669"/>
    <property type="project" value="TreeGrafter"/>
</dbReference>
<feature type="compositionally biased region" description="Polar residues" evidence="3">
    <location>
        <begin position="89"/>
        <end position="99"/>
    </location>
</feature>
<dbReference type="AlphaFoldDB" id="A0A8J5CSP0"/>
<feature type="domain" description="STEEP1" evidence="4">
    <location>
        <begin position="22"/>
        <end position="66"/>
    </location>
</feature>
<protein>
    <recommendedName>
        <fullName evidence="2">STING ER exit protein</fullName>
    </recommendedName>
</protein>
<evidence type="ECO:0000259" key="4">
    <source>
        <dbReference type="Pfam" id="PF25809"/>
    </source>
</evidence>